<sequence length="129" mass="13722">MNWKEKVNRAFRTLHVRIEGRRATKYATASLEKFSSVKPPLVEGSSPAPSPPTEGEKGAEKAEAQYLSANCVLFTYYSGDISSVVDEHFARALSQAAYAAPAPPEAKGSSAPLHSSKGKASLPSSSLVL</sequence>
<organism evidence="6 7">
    <name type="scientific">Trichonephila clavipes</name>
    <name type="common">Golden silk orbweaver</name>
    <name type="synonym">Nephila clavipes</name>
    <dbReference type="NCBI Taxonomy" id="2585209"/>
    <lineage>
        <taxon>Eukaryota</taxon>
        <taxon>Metazoa</taxon>
        <taxon>Ecdysozoa</taxon>
        <taxon>Arthropoda</taxon>
        <taxon>Chelicerata</taxon>
        <taxon>Arachnida</taxon>
        <taxon>Araneae</taxon>
        <taxon>Araneomorphae</taxon>
        <taxon>Entelegynae</taxon>
        <taxon>Araneoidea</taxon>
        <taxon>Nephilidae</taxon>
        <taxon>Trichonephila</taxon>
    </lineage>
</organism>
<accession>A0A8X6VW00</accession>
<keyword evidence="3" id="KW-0804">Transcription</keyword>
<keyword evidence="2" id="KW-0805">Transcription regulation</keyword>
<evidence type="ECO:0000256" key="5">
    <source>
        <dbReference type="SAM" id="MobiDB-lite"/>
    </source>
</evidence>
<evidence type="ECO:0000256" key="3">
    <source>
        <dbReference type="ARBA" id="ARBA00023163"/>
    </source>
</evidence>
<evidence type="ECO:0000256" key="2">
    <source>
        <dbReference type="ARBA" id="ARBA00023015"/>
    </source>
</evidence>
<dbReference type="InterPro" id="IPR006627">
    <property type="entry name" value="TDU_repeat"/>
</dbReference>
<reference evidence="6" key="1">
    <citation type="submission" date="2020-08" db="EMBL/GenBank/DDBJ databases">
        <title>Multicomponent nature underlies the extraordinary mechanical properties of spider dragline silk.</title>
        <authorList>
            <person name="Kono N."/>
            <person name="Nakamura H."/>
            <person name="Mori M."/>
            <person name="Yoshida Y."/>
            <person name="Ohtoshi R."/>
            <person name="Malay A.D."/>
            <person name="Moran D.A.P."/>
            <person name="Tomita M."/>
            <person name="Numata K."/>
            <person name="Arakawa K."/>
        </authorList>
    </citation>
    <scope>NUCLEOTIDE SEQUENCE</scope>
</reference>
<gene>
    <name evidence="6" type="primary">AVEN_31205_1</name>
    <name evidence="6" type="ORF">TNCV_3941181</name>
</gene>
<name>A0A8X6VW00_TRICX</name>
<comment type="caution">
    <text evidence="6">The sequence shown here is derived from an EMBL/GenBank/DDBJ whole genome shotgun (WGS) entry which is preliminary data.</text>
</comment>
<evidence type="ECO:0000256" key="4">
    <source>
        <dbReference type="ARBA" id="ARBA00023242"/>
    </source>
</evidence>
<keyword evidence="4" id="KW-0539">Nucleus</keyword>
<dbReference type="EMBL" id="BMAU01021363">
    <property type="protein sequence ID" value="GFY23425.1"/>
    <property type="molecule type" value="Genomic_DNA"/>
</dbReference>
<proteinExistence type="predicted"/>
<dbReference type="Pfam" id="PF07545">
    <property type="entry name" value="Vg_Tdu"/>
    <property type="match status" value="1"/>
</dbReference>
<dbReference type="SMART" id="SM00711">
    <property type="entry name" value="TDU"/>
    <property type="match status" value="1"/>
</dbReference>
<dbReference type="AlphaFoldDB" id="A0A8X6VW00"/>
<evidence type="ECO:0000256" key="1">
    <source>
        <dbReference type="ARBA" id="ARBA00004123"/>
    </source>
</evidence>
<comment type="subcellular location">
    <subcellularLocation>
        <location evidence="1">Nucleus</location>
    </subcellularLocation>
</comment>
<dbReference type="GO" id="GO:0006355">
    <property type="term" value="P:regulation of DNA-templated transcription"/>
    <property type="evidence" value="ECO:0007669"/>
    <property type="project" value="InterPro"/>
</dbReference>
<dbReference type="InterPro" id="IPR011520">
    <property type="entry name" value="Vg_fam"/>
</dbReference>
<evidence type="ECO:0000313" key="6">
    <source>
        <dbReference type="EMBL" id="GFY23425.1"/>
    </source>
</evidence>
<evidence type="ECO:0000313" key="7">
    <source>
        <dbReference type="Proteomes" id="UP000887159"/>
    </source>
</evidence>
<dbReference type="PANTHER" id="PTHR15950:SF15">
    <property type="entry name" value="PROTEIN VESTIGIAL"/>
    <property type="match status" value="1"/>
</dbReference>
<feature type="compositionally biased region" description="Low complexity" evidence="5">
    <location>
        <begin position="118"/>
        <end position="129"/>
    </location>
</feature>
<feature type="region of interest" description="Disordered" evidence="5">
    <location>
        <begin position="100"/>
        <end position="129"/>
    </location>
</feature>
<keyword evidence="7" id="KW-1185">Reference proteome</keyword>
<protein>
    <recommendedName>
        <fullName evidence="8">Transcription cofactor vestigial-like protein 2</fullName>
    </recommendedName>
</protein>
<feature type="region of interest" description="Disordered" evidence="5">
    <location>
        <begin position="38"/>
        <end position="61"/>
    </location>
</feature>
<evidence type="ECO:0008006" key="8">
    <source>
        <dbReference type="Google" id="ProtNLM"/>
    </source>
</evidence>
<dbReference type="Proteomes" id="UP000887159">
    <property type="component" value="Unassembled WGS sequence"/>
</dbReference>
<dbReference type="PANTHER" id="PTHR15950">
    <property type="entry name" value="TRANSCRIPTION COFACTOR VESTIGIAL-LIKE PROTEIN"/>
    <property type="match status" value="1"/>
</dbReference>
<dbReference type="GO" id="GO:0005634">
    <property type="term" value="C:nucleus"/>
    <property type="evidence" value="ECO:0007669"/>
    <property type="project" value="UniProtKB-SubCell"/>
</dbReference>